<keyword evidence="1" id="KW-1133">Transmembrane helix</keyword>
<evidence type="ECO:0000313" key="3">
    <source>
        <dbReference type="Proteomes" id="UP000199315"/>
    </source>
</evidence>
<dbReference type="AlphaFoldDB" id="A0A1D3TWS2"/>
<dbReference type="Proteomes" id="UP000199315">
    <property type="component" value="Unassembled WGS sequence"/>
</dbReference>
<keyword evidence="1" id="KW-0472">Membrane</keyword>
<reference evidence="2 3" key="1">
    <citation type="submission" date="2016-09" db="EMBL/GenBank/DDBJ databases">
        <authorList>
            <person name="Capua I."/>
            <person name="De Benedictis P."/>
            <person name="Joannis T."/>
            <person name="Lombin L.H."/>
            <person name="Cattoli G."/>
        </authorList>
    </citation>
    <scope>NUCLEOTIDE SEQUENCE [LARGE SCALE GENOMIC DNA]</scope>
    <source>
        <strain evidence="2 3">GluBS11</strain>
    </source>
</reference>
<evidence type="ECO:0000313" key="2">
    <source>
        <dbReference type="EMBL" id="SCP98696.1"/>
    </source>
</evidence>
<sequence length="287" mass="33850">MFICILVYIFMRKRIFHTGSLIMPMVVLIPFWGFCALLIEECIIRRKKMGTKTVGIEKLNLRDQKYRRIEVEKTEKKTVTVPLEEAMLINDAKTRRSLMLDILHKNPNEYVHMLKRVSLSDDTELTHYATTTIMEIQSDFEKQIRKSYLQLKKCPEDWELLEGYINLLQNYIDSGLISGNILLIQRSKLKKALEKALEGAPDEKRIYLLFIENELAAGQYAGIEGMLKTAKARWPEEEKIYMLYLNYYRNSGKGVEIRQLFKEIQENKIYLSRKGKEWFGFWNAEVN</sequence>
<protein>
    <submittedName>
        <fullName evidence="2">Uncharacterized protein</fullName>
    </submittedName>
</protein>
<feature type="transmembrane region" description="Helical" evidence="1">
    <location>
        <begin position="21"/>
        <end position="39"/>
    </location>
</feature>
<dbReference type="STRING" id="1619234.SAMN05421730_102436"/>
<dbReference type="EMBL" id="FMKA01000024">
    <property type="protein sequence ID" value="SCP98696.1"/>
    <property type="molecule type" value="Genomic_DNA"/>
</dbReference>
<proteinExistence type="predicted"/>
<evidence type="ECO:0000256" key="1">
    <source>
        <dbReference type="SAM" id="Phobius"/>
    </source>
</evidence>
<name>A0A1D3TWS2_9FIRM</name>
<organism evidence="2 3">
    <name type="scientific">Anaerobium acetethylicum</name>
    <dbReference type="NCBI Taxonomy" id="1619234"/>
    <lineage>
        <taxon>Bacteria</taxon>
        <taxon>Bacillati</taxon>
        <taxon>Bacillota</taxon>
        <taxon>Clostridia</taxon>
        <taxon>Lachnospirales</taxon>
        <taxon>Lachnospiraceae</taxon>
        <taxon>Anaerobium</taxon>
    </lineage>
</organism>
<dbReference type="InterPro" id="IPR011990">
    <property type="entry name" value="TPR-like_helical_dom_sf"/>
</dbReference>
<accession>A0A1D3TWS2</accession>
<keyword evidence="1" id="KW-0812">Transmembrane</keyword>
<dbReference type="Gene3D" id="1.25.40.10">
    <property type="entry name" value="Tetratricopeptide repeat domain"/>
    <property type="match status" value="1"/>
</dbReference>
<gene>
    <name evidence="2" type="ORF">SAMN05421730_102436</name>
</gene>
<keyword evidence="3" id="KW-1185">Reference proteome</keyword>